<comment type="pathway">
    <text evidence="3">Lipid metabolism.</text>
</comment>
<dbReference type="AlphaFoldDB" id="A0AAF0EZS6"/>
<dbReference type="PANTHER" id="PTHR14269">
    <property type="entry name" value="CDP-DIACYLGLYCEROL--GLYCEROL-3-PHOSPHATE 3-PHOSPHATIDYLTRANSFERASE-RELATED"/>
    <property type="match status" value="1"/>
</dbReference>
<proteinExistence type="inferred from homology"/>
<dbReference type="FunFam" id="1.20.120.1760:FF:000022">
    <property type="entry name" value="CDP-diacylglycerol--serine O-phosphatidyltransferase"/>
    <property type="match status" value="1"/>
</dbReference>
<dbReference type="Proteomes" id="UP001219933">
    <property type="component" value="Chromosome 3"/>
</dbReference>
<keyword evidence="14" id="KW-1208">Phospholipid metabolism</keyword>
<keyword evidence="13" id="KW-0594">Phospholipid biosynthesis</keyword>
<keyword evidence="6" id="KW-0444">Lipid biosynthesis</keyword>
<comment type="catalytic activity">
    <reaction evidence="1">
        <text>a CDP-1,2-diacyl-sn-glycerol + L-serine = a 1,2-diacyl-sn-glycero-3-phospho-L-serine + CMP + H(+)</text>
        <dbReference type="Rhea" id="RHEA:16913"/>
        <dbReference type="ChEBI" id="CHEBI:15378"/>
        <dbReference type="ChEBI" id="CHEBI:33384"/>
        <dbReference type="ChEBI" id="CHEBI:57262"/>
        <dbReference type="ChEBI" id="CHEBI:58332"/>
        <dbReference type="ChEBI" id="CHEBI:60377"/>
        <dbReference type="EC" id="2.7.8.8"/>
    </reaction>
</comment>
<comment type="similarity">
    <text evidence="17">Belongs to the CDP-alcohol phosphatidyltransferase class-I family.</text>
</comment>
<keyword evidence="7 17" id="KW-0808">Transferase</keyword>
<accession>A0AAF0EZS6</accession>
<dbReference type="InterPro" id="IPR050324">
    <property type="entry name" value="CDP-alcohol_PTase-I"/>
</dbReference>
<feature type="transmembrane region" description="Helical" evidence="18">
    <location>
        <begin position="180"/>
        <end position="199"/>
    </location>
</feature>
<evidence type="ECO:0000256" key="4">
    <source>
        <dbReference type="ARBA" id="ARBA00013174"/>
    </source>
</evidence>
<dbReference type="EC" id="2.7.8.8" evidence="4"/>
<evidence type="ECO:0000256" key="17">
    <source>
        <dbReference type="RuleBase" id="RU003750"/>
    </source>
</evidence>
<feature type="transmembrane region" description="Helical" evidence="18">
    <location>
        <begin position="76"/>
        <end position="94"/>
    </location>
</feature>
<evidence type="ECO:0000256" key="12">
    <source>
        <dbReference type="ARBA" id="ARBA00023136"/>
    </source>
</evidence>
<evidence type="ECO:0000256" key="1">
    <source>
        <dbReference type="ARBA" id="ARBA00000287"/>
    </source>
</evidence>
<comment type="pathway">
    <text evidence="16">Phospholipid metabolism; phosphatidylethanolamine biosynthesis; phosphatidylethanolamine from CDP-diacylglycerol: step 1/2.</text>
</comment>
<dbReference type="Gene3D" id="1.20.120.1760">
    <property type="match status" value="1"/>
</dbReference>
<keyword evidence="10 18" id="KW-1133">Transmembrane helix</keyword>
<evidence type="ECO:0000313" key="20">
    <source>
        <dbReference type="Proteomes" id="UP001219933"/>
    </source>
</evidence>
<keyword evidence="9" id="KW-0256">Endoplasmic reticulum</keyword>
<feature type="transmembrane region" description="Helical" evidence="18">
    <location>
        <begin position="115"/>
        <end position="134"/>
    </location>
</feature>
<sequence length="295" mass="32592">MTSRPTVPERRYSERKEVRDDLRPEVFELKRFVETNGHFSLVRNFHLADCFTLMNGFCGAQSLYASGKFLITGNPVYAWIALWFPFFGAIFDLLDGKIARWRKSSSMLGQELDSLADSISFGVAPTFAAFALGLRTQLDLLILTIFVCAGVARLARFNITAASLPHDASGKARYFEGLPIPSSLFLVIGMAFCLALGTFETSTGPWTGAPLQYTGALGAHFGIQASGVPFGLFSLDISEHLHKAFVYLGAESVFGHKLVFEASRFLGIFEVHKLSFLWLGWSMALVSKTLRIPKP</sequence>
<dbReference type="InterPro" id="IPR043130">
    <property type="entry name" value="CDP-OH_PTrfase_TM_dom"/>
</dbReference>
<dbReference type="GO" id="GO:0006659">
    <property type="term" value="P:phosphatidylserine biosynthetic process"/>
    <property type="evidence" value="ECO:0007669"/>
    <property type="project" value="UniProtKB-ARBA"/>
</dbReference>
<evidence type="ECO:0000256" key="6">
    <source>
        <dbReference type="ARBA" id="ARBA00022516"/>
    </source>
</evidence>
<reference evidence="19" key="1">
    <citation type="submission" date="2023-03" db="EMBL/GenBank/DDBJ databases">
        <title>Mating type loci evolution in Malassezia.</title>
        <authorList>
            <person name="Coelho M.A."/>
        </authorList>
    </citation>
    <scope>NUCLEOTIDE SEQUENCE</scope>
    <source>
        <strain evidence="19">CBS 11721</strain>
    </source>
</reference>
<dbReference type="InterPro" id="IPR000462">
    <property type="entry name" value="CDP-OH_P_trans"/>
</dbReference>
<evidence type="ECO:0000256" key="13">
    <source>
        <dbReference type="ARBA" id="ARBA00023209"/>
    </source>
</evidence>
<evidence type="ECO:0000256" key="3">
    <source>
        <dbReference type="ARBA" id="ARBA00005189"/>
    </source>
</evidence>
<evidence type="ECO:0000256" key="11">
    <source>
        <dbReference type="ARBA" id="ARBA00023098"/>
    </source>
</evidence>
<evidence type="ECO:0000256" key="7">
    <source>
        <dbReference type="ARBA" id="ARBA00022679"/>
    </source>
</evidence>
<name>A0AAF0EZS6_9BASI</name>
<keyword evidence="12 18" id="KW-0472">Membrane</keyword>
<evidence type="ECO:0000313" key="19">
    <source>
        <dbReference type="EMBL" id="WFD35737.1"/>
    </source>
</evidence>
<evidence type="ECO:0000256" key="18">
    <source>
        <dbReference type="SAM" id="Phobius"/>
    </source>
</evidence>
<gene>
    <name evidence="19" type="primary">CHO1</name>
    <name evidence="19" type="ORF">MCUN1_002598</name>
</gene>
<keyword evidence="8 18" id="KW-0812">Transmembrane</keyword>
<dbReference type="GO" id="GO:0005789">
    <property type="term" value="C:endoplasmic reticulum membrane"/>
    <property type="evidence" value="ECO:0007669"/>
    <property type="project" value="UniProtKB-SubCell"/>
</dbReference>
<evidence type="ECO:0000256" key="14">
    <source>
        <dbReference type="ARBA" id="ARBA00023264"/>
    </source>
</evidence>
<evidence type="ECO:0000256" key="15">
    <source>
        <dbReference type="ARBA" id="ARBA00032361"/>
    </source>
</evidence>
<evidence type="ECO:0000256" key="16">
    <source>
        <dbReference type="ARBA" id="ARBA00060701"/>
    </source>
</evidence>
<evidence type="ECO:0000256" key="9">
    <source>
        <dbReference type="ARBA" id="ARBA00022824"/>
    </source>
</evidence>
<dbReference type="InterPro" id="IPR048254">
    <property type="entry name" value="CDP_ALCOHOL_P_TRANSF_CS"/>
</dbReference>
<evidence type="ECO:0000256" key="5">
    <source>
        <dbReference type="ARBA" id="ARBA00017171"/>
    </source>
</evidence>
<organism evidence="19 20">
    <name type="scientific">Malassezia cuniculi</name>
    <dbReference type="NCBI Taxonomy" id="948313"/>
    <lineage>
        <taxon>Eukaryota</taxon>
        <taxon>Fungi</taxon>
        <taxon>Dikarya</taxon>
        <taxon>Basidiomycota</taxon>
        <taxon>Ustilaginomycotina</taxon>
        <taxon>Malasseziomycetes</taxon>
        <taxon>Malasseziales</taxon>
        <taxon>Malasseziaceae</taxon>
        <taxon>Malassezia</taxon>
    </lineage>
</organism>
<keyword evidence="11" id="KW-0443">Lipid metabolism</keyword>
<dbReference type="PANTHER" id="PTHR14269:SF61">
    <property type="entry name" value="CDP-DIACYLGLYCEROL--SERINE O-PHOSPHATIDYLTRANSFERASE"/>
    <property type="match status" value="1"/>
</dbReference>
<dbReference type="PROSITE" id="PS00379">
    <property type="entry name" value="CDP_ALCOHOL_P_TRANSF"/>
    <property type="match status" value="1"/>
</dbReference>
<evidence type="ECO:0000256" key="10">
    <source>
        <dbReference type="ARBA" id="ARBA00022989"/>
    </source>
</evidence>
<dbReference type="Pfam" id="PF01066">
    <property type="entry name" value="CDP-OH_P_transf"/>
    <property type="match status" value="1"/>
</dbReference>
<dbReference type="EMBL" id="CP119879">
    <property type="protein sequence ID" value="WFD35737.1"/>
    <property type="molecule type" value="Genomic_DNA"/>
</dbReference>
<evidence type="ECO:0000256" key="8">
    <source>
        <dbReference type="ARBA" id="ARBA00022692"/>
    </source>
</evidence>
<evidence type="ECO:0000256" key="2">
    <source>
        <dbReference type="ARBA" id="ARBA00004477"/>
    </source>
</evidence>
<dbReference type="GO" id="GO:0003882">
    <property type="term" value="F:CDP-diacylglycerol-serine O-phosphatidyltransferase activity"/>
    <property type="evidence" value="ECO:0007669"/>
    <property type="project" value="UniProtKB-EC"/>
</dbReference>
<feature type="transmembrane region" description="Helical" evidence="18">
    <location>
        <begin position="140"/>
        <end position="159"/>
    </location>
</feature>
<comment type="subcellular location">
    <subcellularLocation>
        <location evidence="2">Endoplasmic reticulum membrane</location>
        <topology evidence="2">Multi-pass membrane protein</topology>
    </subcellularLocation>
</comment>
<keyword evidence="20" id="KW-1185">Reference proteome</keyword>
<protein>
    <recommendedName>
        <fullName evidence="5">CDP-diacylglycerol--serine O-phosphatidyltransferase</fullName>
        <ecNumber evidence="4">2.7.8.8</ecNumber>
    </recommendedName>
    <alternativeName>
        <fullName evidence="15">Phosphatidylserine synthase</fullName>
    </alternativeName>
</protein>